<feature type="compositionally biased region" description="Pro residues" evidence="8">
    <location>
        <begin position="989"/>
        <end position="1006"/>
    </location>
</feature>
<dbReference type="InterPro" id="IPR029044">
    <property type="entry name" value="Nucleotide-diphossugar_trans"/>
</dbReference>
<dbReference type="GO" id="GO:0016757">
    <property type="term" value="F:glycosyltransferase activity"/>
    <property type="evidence" value="ECO:0007669"/>
    <property type="project" value="UniProtKB-KW"/>
</dbReference>
<feature type="region of interest" description="Disordered" evidence="8">
    <location>
        <begin position="772"/>
        <end position="812"/>
    </location>
</feature>
<dbReference type="GO" id="GO:0000463">
    <property type="term" value="P:maturation of LSU-rRNA from tricistronic rRNA transcript (SSU-rRNA, 5.8S rRNA, LSU-rRNA)"/>
    <property type="evidence" value="ECO:0007669"/>
    <property type="project" value="TreeGrafter"/>
</dbReference>
<feature type="compositionally biased region" description="Polar residues" evidence="8">
    <location>
        <begin position="458"/>
        <end position="468"/>
    </location>
</feature>
<evidence type="ECO:0000256" key="9">
    <source>
        <dbReference type="SAM" id="Phobius"/>
    </source>
</evidence>
<keyword evidence="9" id="KW-0472">Membrane</keyword>
<feature type="region of interest" description="Disordered" evidence="8">
    <location>
        <begin position="500"/>
        <end position="547"/>
    </location>
</feature>
<keyword evidence="6 7" id="KW-0539">Nucleus</keyword>
<dbReference type="Pfam" id="PF05637">
    <property type="entry name" value="Glyco_transf_34"/>
    <property type="match status" value="1"/>
</dbReference>
<dbReference type="PANTHER" id="PTHR12728:SF0">
    <property type="entry name" value="RIBOSOME PRODUCTION FACTOR 2 HOMOLOG"/>
    <property type="match status" value="1"/>
</dbReference>
<reference evidence="11 12" key="1">
    <citation type="journal article" date="2018" name="BMC Genomics">
        <title>Genomic evidence for intraspecific hybridization in a clonal and extremely halotolerant yeast.</title>
        <authorList>
            <person name="Gostincar C."/>
            <person name="Stajich J.E."/>
            <person name="Zupancic J."/>
            <person name="Zalar P."/>
            <person name="Gunde-Cimerman N."/>
        </authorList>
    </citation>
    <scope>NUCLEOTIDE SEQUENCE [LARGE SCALE GENOMIC DNA]</scope>
    <source>
        <strain evidence="11 12">EXF-171</strain>
    </source>
</reference>
<evidence type="ECO:0000256" key="5">
    <source>
        <dbReference type="ARBA" id="ARBA00022679"/>
    </source>
</evidence>
<feature type="domain" description="Brix" evidence="10">
    <location>
        <begin position="30"/>
        <end position="248"/>
    </location>
</feature>
<evidence type="ECO:0000313" key="11">
    <source>
        <dbReference type="EMBL" id="RMZ00652.1"/>
    </source>
</evidence>
<comment type="caution">
    <text evidence="11">The sequence shown here is derived from an EMBL/GenBank/DDBJ whole genome shotgun (WGS) entry which is preliminary data.</text>
</comment>
<dbReference type="InterPro" id="IPR008630">
    <property type="entry name" value="Glyco_trans_34"/>
</dbReference>
<dbReference type="PROSITE" id="PS50833">
    <property type="entry name" value="BRIX"/>
    <property type="match status" value="1"/>
</dbReference>
<feature type="compositionally biased region" description="Polar residues" evidence="8">
    <location>
        <begin position="772"/>
        <end position="784"/>
    </location>
</feature>
<dbReference type="GO" id="GO:0005730">
    <property type="term" value="C:nucleolus"/>
    <property type="evidence" value="ECO:0007669"/>
    <property type="project" value="UniProtKB-SubCell"/>
</dbReference>
<dbReference type="VEuPathDB" id="FungiDB:BTJ68_02459"/>
<comment type="similarity">
    <text evidence="2">Belongs to the glycosyltransferase 34 family.</text>
</comment>
<evidence type="ECO:0000256" key="7">
    <source>
        <dbReference type="RuleBase" id="RU367086"/>
    </source>
</evidence>
<feature type="region of interest" description="Disordered" evidence="8">
    <location>
        <begin position="363"/>
        <end position="384"/>
    </location>
</feature>
<dbReference type="AlphaFoldDB" id="A0A3M7GIU8"/>
<gene>
    <name evidence="11" type="ORF">D0862_06653</name>
</gene>
<dbReference type="GO" id="GO:0016020">
    <property type="term" value="C:membrane"/>
    <property type="evidence" value="ECO:0007669"/>
    <property type="project" value="InterPro"/>
</dbReference>
<protein>
    <recommendedName>
        <fullName evidence="7">Ribosome production factor 2 homolog</fullName>
    </recommendedName>
    <alternativeName>
        <fullName evidence="7">Ribosome biogenesis protein RPF2 homolog</fullName>
    </alternativeName>
</protein>
<evidence type="ECO:0000256" key="1">
    <source>
        <dbReference type="ARBA" id="ARBA00004604"/>
    </source>
</evidence>
<keyword evidence="4" id="KW-0328">Glycosyltransferase</keyword>
<dbReference type="PANTHER" id="PTHR12728">
    <property type="entry name" value="BRIX DOMAIN CONTAINING PROTEIN"/>
    <property type="match status" value="1"/>
</dbReference>
<evidence type="ECO:0000313" key="12">
    <source>
        <dbReference type="Proteomes" id="UP000281468"/>
    </source>
</evidence>
<evidence type="ECO:0000256" key="8">
    <source>
        <dbReference type="SAM" id="MobiDB-lite"/>
    </source>
</evidence>
<evidence type="ECO:0000256" key="4">
    <source>
        <dbReference type="ARBA" id="ARBA00022676"/>
    </source>
</evidence>
<dbReference type="Pfam" id="PF04427">
    <property type="entry name" value="Brix"/>
    <property type="match status" value="1"/>
</dbReference>
<keyword evidence="5" id="KW-0808">Transferase</keyword>
<feature type="region of interest" description="Disordered" evidence="8">
    <location>
        <begin position="432"/>
        <end position="470"/>
    </location>
</feature>
<evidence type="ECO:0000256" key="2">
    <source>
        <dbReference type="ARBA" id="ARBA00005664"/>
    </source>
</evidence>
<evidence type="ECO:0000256" key="6">
    <source>
        <dbReference type="ARBA" id="ARBA00023242"/>
    </source>
</evidence>
<feature type="compositionally biased region" description="Polar residues" evidence="8">
    <location>
        <begin position="432"/>
        <end position="441"/>
    </location>
</feature>
<feature type="region of interest" description="Disordered" evidence="8">
    <location>
        <begin position="988"/>
        <end position="1009"/>
    </location>
</feature>
<dbReference type="Proteomes" id="UP000281468">
    <property type="component" value="Unassembled WGS sequence"/>
</dbReference>
<comment type="similarity">
    <text evidence="3 7">Belongs to the RPF2 family.</text>
</comment>
<accession>A0A3M7GIU8</accession>
<name>A0A3M7GIU8_HORWE</name>
<keyword evidence="9" id="KW-1133">Transmembrane helix</keyword>
<comment type="subcellular location">
    <subcellularLocation>
        <location evidence="1 7">Nucleus</location>
        <location evidence="1 7">Nucleolus</location>
    </subcellularLocation>
</comment>
<dbReference type="GO" id="GO:0000027">
    <property type="term" value="P:ribosomal large subunit assembly"/>
    <property type="evidence" value="ECO:0007669"/>
    <property type="project" value="InterPro"/>
</dbReference>
<dbReference type="GO" id="GO:0019843">
    <property type="term" value="F:rRNA binding"/>
    <property type="evidence" value="ECO:0007669"/>
    <property type="project" value="UniProtKB-UniRule"/>
</dbReference>
<dbReference type="InterPro" id="IPR039770">
    <property type="entry name" value="Rpf2"/>
</dbReference>
<evidence type="ECO:0000256" key="3">
    <source>
        <dbReference type="ARBA" id="ARBA00010782"/>
    </source>
</evidence>
<feature type="compositionally biased region" description="Acidic residues" evidence="8">
    <location>
        <begin position="305"/>
        <end position="325"/>
    </location>
</feature>
<feature type="transmembrane region" description="Helical" evidence="9">
    <location>
        <begin position="619"/>
        <end position="642"/>
    </location>
</feature>
<organism evidence="11 12">
    <name type="scientific">Hortaea werneckii</name>
    <name type="common">Black yeast</name>
    <name type="synonym">Cladosporium werneckii</name>
    <dbReference type="NCBI Taxonomy" id="91943"/>
    <lineage>
        <taxon>Eukaryota</taxon>
        <taxon>Fungi</taxon>
        <taxon>Dikarya</taxon>
        <taxon>Ascomycota</taxon>
        <taxon>Pezizomycotina</taxon>
        <taxon>Dothideomycetes</taxon>
        <taxon>Dothideomycetidae</taxon>
        <taxon>Mycosphaerellales</taxon>
        <taxon>Teratosphaeriaceae</taxon>
        <taxon>Hortaea</taxon>
    </lineage>
</organism>
<feature type="region of interest" description="Disordered" evidence="8">
    <location>
        <begin position="291"/>
        <end position="325"/>
    </location>
</feature>
<dbReference type="Gene3D" id="3.90.550.10">
    <property type="entry name" value="Spore Coat Polysaccharide Biosynthesis Protein SpsA, Chain A"/>
    <property type="match status" value="1"/>
</dbReference>
<dbReference type="SMART" id="SM00879">
    <property type="entry name" value="Brix"/>
    <property type="match status" value="1"/>
</dbReference>
<keyword evidence="9" id="KW-0812">Transmembrane</keyword>
<proteinExistence type="inferred from homology"/>
<dbReference type="InterPro" id="IPR007109">
    <property type="entry name" value="Brix"/>
</dbReference>
<evidence type="ECO:0000259" key="10">
    <source>
        <dbReference type="PROSITE" id="PS50833"/>
    </source>
</evidence>
<dbReference type="EMBL" id="QWIQ01000195">
    <property type="protein sequence ID" value="RMZ00652.1"/>
    <property type="molecule type" value="Genomic_DNA"/>
</dbReference>
<sequence length="1050" mass="117296">MLPLRQIKPKNARTKRYLDNKAPQITENPRTTLFLRYTSSSEILHLVMTDLFAIKRPLAIKFTKKNAIHPFEDPSSLEFFAEKNDASLMLYASHSKKRPHCLTAVRFFGYKVLDMVELMVDGETMRTLGQFKNAKAAVGMKPLISFSGSAWEAPEEQNEYTAAKSVLLDLFKGQDVQTVDVEGLQYMIHFSVDEPQGQDAVTKPQIHMRCYLLRTKRQPNSTTPRVELEEMGPRIDFRVGRVKQADADMWKEAMRKPKGQEPKTKKNVDTDIIGDKVGRIHLGKQDLGQLQTRKMKGLKRSRDVESDEEDEEMVGGASDDDDEEDDEVVFDAHKRVKVDGRIAGIALDHSRTQRHDATHDTYSSSFTAHNGPARPPRIPQQRNTLPRCDSLISTTSTDLLLSLLPLTPFHLLSPEKPTVAYATPANTAFEAANSTIPNNLSNHRRRTSRGVHAPSQGGRPSNLSPTKTTFRDTPFEEDVEEAAPRSTAADYAFAPAPAGAAMSLDHSPSPQRGGGWSSPGLTTPYEDVNPGSGAVSRSRSPAVKSFGDLNGGAPGGATASVAGAGAGGVTWASAKSASARVNGYPRYQSQNEGFFTRHYRKISEGLPYFAHGGQEDRKYVVLVLFFVLALMMWYNTALTFWWRRTSFLGGGSKYVMILGANIGGGVMEWKGAREWAIERDSVRNKKKYAARWGYELEIVDMSTKKRYAHEWRESWEKVDVIRNAMRKYPDAEWFWWLDLNTFIMEPTYSLQSHLFNDLGSATYRDINIHNPLNIQHPPNGTSNLPPEPDLPPYQNYLDDETSSPNGDGDPNSIHLLVPQDCAGFNLGSFFVRRSAWTDRLLDIWWDPVFYEQKHMEWEHKEQDALEYIYANQPWIRKHYSRGDMTDLCWTAPSSITRSDRTITRLSTFIPPKLLSPSLRSPSLLASFLFSNEFPPPITGLNSSSLPRVSIQAGPLLLVLLLADFPVPVPPPAPPTWLKFPKQYLSSLAPPAPRPPELGPNPAPPSPERFVVPNGLRLTTAFQNIAIPGALAVAIATSNSIDVTNVTLPKI</sequence>